<dbReference type="InterPro" id="IPR041711">
    <property type="entry name" value="Met-tRNA-FMT_N"/>
</dbReference>
<feature type="binding site" evidence="5">
    <location>
        <begin position="110"/>
        <end position="113"/>
    </location>
    <ligand>
        <name>(6S)-5,6,7,8-tetrahydrofolate</name>
        <dbReference type="ChEBI" id="CHEBI:57453"/>
    </ligand>
</feature>
<evidence type="ECO:0000256" key="3">
    <source>
        <dbReference type="ARBA" id="ARBA00022679"/>
    </source>
</evidence>
<dbReference type="InterPro" id="IPR005793">
    <property type="entry name" value="Formyl_trans_C"/>
</dbReference>
<evidence type="ECO:0000259" key="6">
    <source>
        <dbReference type="Pfam" id="PF00551"/>
    </source>
</evidence>
<evidence type="ECO:0000256" key="5">
    <source>
        <dbReference type="HAMAP-Rule" id="MF_00182"/>
    </source>
</evidence>
<name>A0A520MV44_9GAMM</name>
<keyword evidence="4 5" id="KW-0648">Protein biosynthesis</keyword>
<sequence>MNILYAGTPNSSAEILKYLAQNDSINVKGVITQPDKAGKRGKKLNDSPVSLMANSYDLDLFKPHKLNNKDFKEKIEILEVDFLIVVAYGKILPKWLLQLPSVSSINIHFSLLPKYRGASPIQSALLNGDKETGITFIEMSEKLDSGNIISTEKTKIFMDDNKVKLETRLTGMSIKKINNVLIESAKQNKSSIKQDDSNASYCQKILKVDSITNFNDTSINIFNKFRAFIEWPGLAFYHNDTLIKIHGLEVLDQINTDKPGTIYKFDSTGLYINTIDSVIVITHLQLPNRNIISSSDAFNSYKDFFR</sequence>
<dbReference type="InterPro" id="IPR036477">
    <property type="entry name" value="Formyl_transf_N_sf"/>
</dbReference>
<dbReference type="EMBL" id="SHBG01000012">
    <property type="protein sequence ID" value="RZO25080.1"/>
    <property type="molecule type" value="Genomic_DNA"/>
</dbReference>
<evidence type="ECO:0000313" key="8">
    <source>
        <dbReference type="EMBL" id="RZO25080.1"/>
    </source>
</evidence>
<dbReference type="AlphaFoldDB" id="A0A520MV44"/>
<gene>
    <name evidence="5" type="primary">fmt</name>
    <name evidence="8" type="ORF">EVA94_01885</name>
</gene>
<comment type="function">
    <text evidence="5">Attaches a formyl group to the free amino group of methionyl-tRNA(fMet). The formyl group appears to play a dual role in the initiator identity of N-formylmethionyl-tRNA by promoting its recognition by IF2 and preventing the misappropriation of this tRNA by the elongation apparatus.</text>
</comment>
<dbReference type="GO" id="GO:0004479">
    <property type="term" value="F:methionyl-tRNA formyltransferase activity"/>
    <property type="evidence" value="ECO:0007669"/>
    <property type="project" value="UniProtKB-UniRule"/>
</dbReference>
<dbReference type="PANTHER" id="PTHR11138">
    <property type="entry name" value="METHIONYL-TRNA FORMYLTRANSFERASE"/>
    <property type="match status" value="1"/>
</dbReference>
<dbReference type="CDD" id="cd08646">
    <property type="entry name" value="FMT_core_Met-tRNA-FMT_N"/>
    <property type="match status" value="1"/>
</dbReference>
<evidence type="ECO:0000259" key="7">
    <source>
        <dbReference type="Pfam" id="PF02911"/>
    </source>
</evidence>
<feature type="domain" description="Formyl transferase C-terminal" evidence="7">
    <location>
        <begin position="204"/>
        <end position="301"/>
    </location>
</feature>
<dbReference type="SUPFAM" id="SSF53328">
    <property type="entry name" value="Formyltransferase"/>
    <property type="match status" value="1"/>
</dbReference>
<proteinExistence type="inferred from homology"/>
<keyword evidence="3 5" id="KW-0808">Transferase</keyword>
<accession>A0A520MV44</accession>
<dbReference type="Pfam" id="PF02911">
    <property type="entry name" value="Formyl_trans_C"/>
    <property type="match status" value="1"/>
</dbReference>
<dbReference type="InterPro" id="IPR011034">
    <property type="entry name" value="Formyl_transferase-like_C_sf"/>
</dbReference>
<evidence type="ECO:0000313" key="9">
    <source>
        <dbReference type="Proteomes" id="UP000315498"/>
    </source>
</evidence>
<dbReference type="InterPro" id="IPR044135">
    <property type="entry name" value="Met-tRNA-FMT_C"/>
</dbReference>
<dbReference type="EC" id="2.1.2.9" evidence="2 5"/>
<dbReference type="PANTHER" id="PTHR11138:SF5">
    <property type="entry name" value="METHIONYL-TRNA FORMYLTRANSFERASE, MITOCHONDRIAL"/>
    <property type="match status" value="1"/>
</dbReference>
<protein>
    <recommendedName>
        <fullName evidence="2 5">Methionyl-tRNA formyltransferase</fullName>
        <ecNumber evidence="2 5">2.1.2.9</ecNumber>
    </recommendedName>
</protein>
<organism evidence="8 9">
    <name type="scientific">SAR86 cluster bacterium</name>
    <dbReference type="NCBI Taxonomy" id="2030880"/>
    <lineage>
        <taxon>Bacteria</taxon>
        <taxon>Pseudomonadati</taxon>
        <taxon>Pseudomonadota</taxon>
        <taxon>Gammaproteobacteria</taxon>
        <taxon>SAR86 cluster</taxon>
    </lineage>
</organism>
<comment type="caution">
    <text evidence="8">The sequence shown here is derived from an EMBL/GenBank/DDBJ whole genome shotgun (WGS) entry which is preliminary data.</text>
</comment>
<evidence type="ECO:0000256" key="4">
    <source>
        <dbReference type="ARBA" id="ARBA00022917"/>
    </source>
</evidence>
<evidence type="ECO:0000256" key="1">
    <source>
        <dbReference type="ARBA" id="ARBA00010699"/>
    </source>
</evidence>
<dbReference type="InterPro" id="IPR002376">
    <property type="entry name" value="Formyl_transf_N"/>
</dbReference>
<comment type="similarity">
    <text evidence="1 5">Belongs to the Fmt family.</text>
</comment>
<dbReference type="Pfam" id="PF00551">
    <property type="entry name" value="Formyl_trans_N"/>
    <property type="match status" value="1"/>
</dbReference>
<dbReference type="InterPro" id="IPR005794">
    <property type="entry name" value="Fmt"/>
</dbReference>
<feature type="domain" description="Formyl transferase N-terminal" evidence="6">
    <location>
        <begin position="4"/>
        <end position="171"/>
    </location>
</feature>
<dbReference type="NCBIfam" id="TIGR00460">
    <property type="entry name" value="fmt"/>
    <property type="match status" value="1"/>
</dbReference>
<dbReference type="CDD" id="cd08704">
    <property type="entry name" value="Met_tRNA_FMT_C"/>
    <property type="match status" value="1"/>
</dbReference>
<dbReference type="HAMAP" id="MF_00182">
    <property type="entry name" value="Formyl_trans"/>
    <property type="match status" value="1"/>
</dbReference>
<reference evidence="8 9" key="1">
    <citation type="submission" date="2019-02" db="EMBL/GenBank/DDBJ databases">
        <title>Prokaryotic population dynamics and viral predation in marine succession experiment using metagenomics: the confinement effect.</title>
        <authorList>
            <person name="Haro-Moreno J.M."/>
            <person name="Rodriguez-Valera F."/>
            <person name="Lopez-Perez M."/>
        </authorList>
    </citation>
    <scope>NUCLEOTIDE SEQUENCE [LARGE SCALE GENOMIC DNA]</scope>
    <source>
        <strain evidence="8">MED-G161</strain>
    </source>
</reference>
<dbReference type="SUPFAM" id="SSF50486">
    <property type="entry name" value="FMT C-terminal domain-like"/>
    <property type="match status" value="1"/>
</dbReference>
<dbReference type="Gene3D" id="3.40.50.12230">
    <property type="match status" value="1"/>
</dbReference>
<evidence type="ECO:0000256" key="2">
    <source>
        <dbReference type="ARBA" id="ARBA00012261"/>
    </source>
</evidence>
<comment type="catalytic activity">
    <reaction evidence="5">
        <text>L-methionyl-tRNA(fMet) + (6R)-10-formyltetrahydrofolate = N-formyl-L-methionyl-tRNA(fMet) + (6S)-5,6,7,8-tetrahydrofolate + H(+)</text>
        <dbReference type="Rhea" id="RHEA:24380"/>
        <dbReference type="Rhea" id="RHEA-COMP:9952"/>
        <dbReference type="Rhea" id="RHEA-COMP:9953"/>
        <dbReference type="ChEBI" id="CHEBI:15378"/>
        <dbReference type="ChEBI" id="CHEBI:57453"/>
        <dbReference type="ChEBI" id="CHEBI:78530"/>
        <dbReference type="ChEBI" id="CHEBI:78844"/>
        <dbReference type="ChEBI" id="CHEBI:195366"/>
        <dbReference type="EC" id="2.1.2.9"/>
    </reaction>
</comment>
<dbReference type="Proteomes" id="UP000315498">
    <property type="component" value="Unassembled WGS sequence"/>
</dbReference>